<dbReference type="Gene3D" id="3.40.630.30">
    <property type="match status" value="1"/>
</dbReference>
<organism evidence="2 3">
    <name type="scientific">Planococcus lenghuensis</name>
    <dbReference type="NCBI Taxonomy" id="2213202"/>
    <lineage>
        <taxon>Bacteria</taxon>
        <taxon>Bacillati</taxon>
        <taxon>Bacillota</taxon>
        <taxon>Bacilli</taxon>
        <taxon>Bacillales</taxon>
        <taxon>Caryophanaceae</taxon>
        <taxon>Planococcus</taxon>
    </lineage>
</organism>
<protein>
    <submittedName>
        <fullName evidence="2">GNAT family N-acetyltransferase</fullName>
    </submittedName>
</protein>
<evidence type="ECO:0000313" key="3">
    <source>
        <dbReference type="Proteomes" id="UP000188184"/>
    </source>
</evidence>
<dbReference type="InterPro" id="IPR016181">
    <property type="entry name" value="Acyl_CoA_acyltransferase"/>
</dbReference>
<keyword evidence="2" id="KW-0808">Transferase</keyword>
<dbReference type="AlphaFoldDB" id="A0A1Q2KYH1"/>
<dbReference type="Proteomes" id="UP000188184">
    <property type="component" value="Chromosome"/>
</dbReference>
<dbReference type="PROSITE" id="PS51186">
    <property type="entry name" value="GNAT"/>
    <property type="match status" value="1"/>
</dbReference>
<dbReference type="GO" id="GO:0016747">
    <property type="term" value="F:acyltransferase activity, transferring groups other than amino-acyl groups"/>
    <property type="evidence" value="ECO:0007669"/>
    <property type="project" value="InterPro"/>
</dbReference>
<dbReference type="RefSeq" id="WP_077589041.1">
    <property type="nucleotide sequence ID" value="NZ_CP019640.1"/>
</dbReference>
<dbReference type="SUPFAM" id="SSF55729">
    <property type="entry name" value="Acyl-CoA N-acyltransferases (Nat)"/>
    <property type="match status" value="1"/>
</dbReference>
<name>A0A1Q2KYH1_9BACL</name>
<dbReference type="KEGG" id="pmar:B0X71_08660"/>
<feature type="domain" description="N-acetyltransferase" evidence="1">
    <location>
        <begin position="2"/>
        <end position="155"/>
    </location>
</feature>
<dbReference type="OrthoDB" id="185406at2"/>
<accession>A0A1Q2KYH1</accession>
<dbReference type="EMBL" id="CP019640">
    <property type="protein sequence ID" value="AQQ53154.1"/>
    <property type="molecule type" value="Genomic_DNA"/>
</dbReference>
<evidence type="ECO:0000313" key="2">
    <source>
        <dbReference type="EMBL" id="AQQ53154.1"/>
    </source>
</evidence>
<evidence type="ECO:0000259" key="1">
    <source>
        <dbReference type="PROSITE" id="PS51186"/>
    </source>
</evidence>
<gene>
    <name evidence="2" type="ORF">B0X71_08660</name>
</gene>
<dbReference type="InterPro" id="IPR000182">
    <property type="entry name" value="GNAT_dom"/>
</dbReference>
<proteinExistence type="predicted"/>
<reference evidence="2 3" key="1">
    <citation type="submission" date="2017-02" db="EMBL/GenBank/DDBJ databases">
        <title>The complete genomic sequence of a novel cold adapted crude oil-degrading bacterium Planococcus qaidamina Y42.</title>
        <authorList>
            <person name="Yang R."/>
        </authorList>
    </citation>
    <scope>NUCLEOTIDE SEQUENCE [LARGE SCALE GENOMIC DNA]</scope>
    <source>
        <strain evidence="2 3">Y42</strain>
    </source>
</reference>
<dbReference type="Pfam" id="PF00583">
    <property type="entry name" value="Acetyltransf_1"/>
    <property type="match status" value="1"/>
</dbReference>
<keyword evidence="3" id="KW-1185">Reference proteome</keyword>
<sequence length="155" mass="17974">MVEFEAINPAQHRSTLLHFRRETFRISFGSDADFNGADYLQWLTEQTAAFPDGFVLAKESGKWIGQLELSIRTYEERKIGYIHHYYLIAAERGKEKGTVLYTYAMNFFKKHGIDEYHLRVSPSNLSAIRFYRKTGMEEVGPEINGKVVRMSGKVR</sequence>